<evidence type="ECO:0000256" key="1">
    <source>
        <dbReference type="ARBA" id="ARBA00010409"/>
    </source>
</evidence>
<dbReference type="SUPFAM" id="SSF48371">
    <property type="entry name" value="ARM repeat"/>
    <property type="match status" value="1"/>
</dbReference>
<feature type="domain" description="tRNA (32-2'-O)-methyltransferase regulator THADA-like C-terminal TPR repeats region" evidence="6">
    <location>
        <begin position="1106"/>
        <end position="1261"/>
    </location>
</feature>
<dbReference type="PANTHER" id="PTHR14387">
    <property type="entry name" value="THADA/DEATH RECEPTOR INTERACTING PROTEIN"/>
    <property type="match status" value="1"/>
</dbReference>
<dbReference type="InterPro" id="IPR019442">
    <property type="entry name" value="THADA/TRM732_DUF2428"/>
</dbReference>
<evidence type="ECO:0000256" key="2">
    <source>
        <dbReference type="ARBA" id="ARBA00022694"/>
    </source>
</evidence>
<dbReference type="GO" id="GO:0005829">
    <property type="term" value="C:cytosol"/>
    <property type="evidence" value="ECO:0007669"/>
    <property type="project" value="TreeGrafter"/>
</dbReference>
<dbReference type="RefSeq" id="XP_037873063.1">
    <property type="nucleotide sequence ID" value="XM_038017135.2"/>
</dbReference>
<evidence type="ECO:0000259" key="6">
    <source>
        <dbReference type="Pfam" id="PF25151"/>
    </source>
</evidence>
<reference evidence="8" key="1">
    <citation type="journal article" date="2008" name="Insect Biochem. Mol. Biol.">
        <title>The genome of a lepidopteran model insect, the silkworm Bombyx mori.</title>
        <authorList>
            <consortium name="International Silkworm Genome Consortium"/>
        </authorList>
    </citation>
    <scope>NUCLEOTIDE SEQUENCE [LARGE SCALE GENOMIC DNA]</scope>
    <source>
        <strain evidence="8">p50T</strain>
    </source>
</reference>
<dbReference type="Proteomes" id="UP000005204">
    <property type="component" value="Unassembled WGS sequence"/>
</dbReference>
<protein>
    <recommendedName>
        <fullName evidence="3">tRNA (32-2'-O)-methyltransferase regulator THADA</fullName>
    </recommendedName>
</protein>
<dbReference type="KEGG" id="bmor:101741212"/>
<dbReference type="CTD" id="63892"/>
<dbReference type="GO" id="GO:0030488">
    <property type="term" value="P:tRNA methylation"/>
    <property type="evidence" value="ECO:0007669"/>
    <property type="project" value="TreeGrafter"/>
</dbReference>
<sequence length="1750" mass="194789">MNSLSLRINRSGFNKNKNNFVFEPVLIENIWNEQNKDMVSELKQKFMKSSTTDEQLSVLKEIFETLKSEIDIETVHFLGLVFLQAQPKHPVKCFLSRQITKQTKLQQPFTETLAKEIISITRHEHTEYKNYETTVLRISTCIENFPAGANAVKLVEMHLIDYFNGCLQYCVKSLRETPLSPTEKNEIHNLTHLALRLLLHIVQKTDSESEIIVTKFSTTRLFIKQLLFDDEVPMDTKSVCGILFLSLHCLENGPDSWLQIIHPVISDVNLSELLSDEASQLALYSAIATVVSPEDLEKQIVDNTPAIIQLINSVLLIGERSSSESSFSLSVTRTVLQISKMLDKINSDELGQEMMESLFVFTWSHLEHFVDSVRHLSAQIMACLVKYSVRMNKQGNTKALANLIEAIKSVDRDRKSFYLCLTSLIAELGADGVMARLSGVIPDTVNALGSQAIRASATIALESLLQKHAQGSTTCDLHEHWVRPILSYASNNDTDSAILNILEGLLAKAIKLDENLMNYIIPYIEESENSSKDLKCVLMLLSAARGAGGGVGGSDRWRGAAPYPLLERAAVSAADETRILSLSLVVESPKSTEPFTPEELSFVLHYLKYNINAQAPSFRQLTLSVMKKFMKRLGDSYGALRRRRHALCAHYAAFLPELTQLCGRSLLPGANYSRRCVALQILVWADAVYPADCPRSWDPEFVEKLLLHLDDSYESNKAMALSILEKCPPEILKDNSYSTSLKLSDILAQASSPKPTDCVSAAYKMDLLRKKLPENIVQDETFRGPEPVTFALVQGVAREARARVAGCARGVRAGSRRPPYGALRCLRHLLTALDPQAISEDERWRLLMGDIINICFEASEAVACVVNNSSPEGHLPMDMSGAVVTEQGDGGGAAPGGGGHVTAQMVLLCAWRSVKEASLLLGTMASRLTVRGEGGGGGGGGSLSPRQLLAAGEHFTALLAQTKHRGAFEQAYVGFTQLLARLWRCRNPALHELPRGWLAALMQTIAADDKRALCATRRSAGLPFMIQALVTTELQVLGNPKCFHQCMSRLLQLAASSADLETRTHCINILRALYRNSALHETVAGYVSEGLVVALDGFDGATWTERNSSTLLFSALMVRTFGVQRTPRGEELCVRNRMTGRIFFLRYPKLYDYMLEKLNKVSTAEDAQKLTPSLYPVLLLLARLYPSALEGTVSNLKLSAFAPAVRVCAGAGALWTRRAAARALAALGGRGAGAGGAARALAELADRTVNMNRTHGTILQLITIFETKPDKLVNSEATKKLSGSLTASLWVLRQAVGSPAPCYVVADDYTKLINRIVMNFPSLLDDATVTAIMDLLSKLIFNKNISKITFGREVCLANATYLHFVLLNVFETHLIVDFVFKTLQHPDYEVHISVLDYILILLNDLEIDNDFHENLYKIKCDETLNALRQNEGYKDLLCRVYENTEYLECKQKCLKILILERDTQLHIIRGKIKENVEVNDRLIVDALMKCIQDEHENFSHLYMKSLVDYVTKNLEAMSSDLVLDVVRDLFSYCTADNSDAVREVVVEFMEGNFGRLLKSDLQGLDEAEKFEYLATLLCTALVTLEDDSDTLRQRTANLLLPELNAPSNVMPSKCAEMFRDFIGSFSDCVPLYVLLALLDFNSEVCFTDEGNDECRVFDQNERYNIFLEETIWTSECADRIARRCSGKRDVLNHVLDIIENPVYKGTFDKLASNNIDFLKKSIVGDCYGDGTEIINPKIKIFVNKLKHSSI</sequence>
<feature type="domain" description="tRNA (32-2'-O)-methyltransferase regulator THADA-like TPR repeats region" evidence="5">
    <location>
        <begin position="478"/>
        <end position="682"/>
    </location>
</feature>
<dbReference type="EnsemblMetazoa" id="XM_038017135.1">
    <property type="protein sequence ID" value="XP_037873063.1"/>
    <property type="gene ID" value="LOC101741212"/>
</dbReference>
<reference evidence="7" key="2">
    <citation type="submission" date="2022-06" db="UniProtKB">
        <authorList>
            <consortium name="EnsemblMetazoa"/>
        </authorList>
    </citation>
    <scope>IDENTIFICATION</scope>
    <source>
        <strain evidence="7">p50T (Dazao)</strain>
    </source>
</reference>
<evidence type="ECO:0000313" key="7">
    <source>
        <dbReference type="EnsemblMetazoa" id="XP_037873063.1"/>
    </source>
</evidence>
<dbReference type="GeneID" id="101741212"/>
<dbReference type="InterPro" id="IPR051954">
    <property type="entry name" value="tRNA_methyltransferase_THADA"/>
</dbReference>
<evidence type="ECO:0000313" key="8">
    <source>
        <dbReference type="Proteomes" id="UP000005204"/>
    </source>
</evidence>
<evidence type="ECO:0000259" key="4">
    <source>
        <dbReference type="Pfam" id="PF10350"/>
    </source>
</evidence>
<dbReference type="InterPro" id="IPR016024">
    <property type="entry name" value="ARM-type_fold"/>
</dbReference>
<name>A0A8R2R3Z0_BOMMO</name>
<evidence type="ECO:0000256" key="3">
    <source>
        <dbReference type="ARBA" id="ARBA00035698"/>
    </source>
</evidence>
<organism evidence="7 8">
    <name type="scientific">Bombyx mori</name>
    <name type="common">Silk moth</name>
    <dbReference type="NCBI Taxonomy" id="7091"/>
    <lineage>
        <taxon>Eukaryota</taxon>
        <taxon>Metazoa</taxon>
        <taxon>Ecdysozoa</taxon>
        <taxon>Arthropoda</taxon>
        <taxon>Hexapoda</taxon>
        <taxon>Insecta</taxon>
        <taxon>Pterygota</taxon>
        <taxon>Neoptera</taxon>
        <taxon>Endopterygota</taxon>
        <taxon>Lepidoptera</taxon>
        <taxon>Glossata</taxon>
        <taxon>Ditrysia</taxon>
        <taxon>Bombycoidea</taxon>
        <taxon>Bombycidae</taxon>
        <taxon>Bombycinae</taxon>
        <taxon>Bombyx</taxon>
    </lineage>
</organism>
<accession>A0A8R2R3Z0</accession>
<dbReference type="Pfam" id="PF10350">
    <property type="entry name" value="DUF2428"/>
    <property type="match status" value="1"/>
</dbReference>
<keyword evidence="2" id="KW-0819">tRNA processing</keyword>
<keyword evidence="8" id="KW-1185">Reference proteome</keyword>
<feature type="domain" description="DUF2428" evidence="4">
    <location>
        <begin position="847"/>
        <end position="1104"/>
    </location>
</feature>
<comment type="similarity">
    <text evidence="1">Belongs to the THADA family.</text>
</comment>
<dbReference type="PANTHER" id="PTHR14387:SF7">
    <property type="entry name" value="THYROID ADENOMA-ASSOCIATED PROTEIN"/>
    <property type="match status" value="1"/>
</dbReference>
<dbReference type="Pfam" id="PF25151">
    <property type="entry name" value="TPR_Trm732_C"/>
    <property type="match status" value="1"/>
</dbReference>
<dbReference type="Pfam" id="PF25150">
    <property type="entry name" value="TPR_Trm732"/>
    <property type="match status" value="1"/>
</dbReference>
<dbReference type="InterPro" id="IPR056843">
    <property type="entry name" value="THADA-like_TPR"/>
</dbReference>
<evidence type="ECO:0000259" key="5">
    <source>
        <dbReference type="Pfam" id="PF25150"/>
    </source>
</evidence>
<proteinExistence type="inferred from homology"/>
<dbReference type="InterPro" id="IPR056842">
    <property type="entry name" value="THADA-like_TPR_C"/>
</dbReference>